<reference evidence="1 2" key="1">
    <citation type="submission" date="2016-10" db="EMBL/GenBank/DDBJ databases">
        <authorList>
            <person name="de Groot N.N."/>
        </authorList>
    </citation>
    <scope>NUCLEOTIDE SEQUENCE [LARGE SCALE GENOMIC DNA]</scope>
    <source>
        <strain evidence="1 2">CGMCC 1.10238</strain>
    </source>
</reference>
<dbReference type="SUPFAM" id="SSF53098">
    <property type="entry name" value="Ribonuclease H-like"/>
    <property type="match status" value="1"/>
</dbReference>
<gene>
    <name evidence="1" type="ORF">SAMN04487895_11766</name>
</gene>
<dbReference type="EMBL" id="FODH01000017">
    <property type="protein sequence ID" value="SEP01632.1"/>
    <property type="molecule type" value="Genomic_DNA"/>
</dbReference>
<name>A0A1H8UEG0_9BACL</name>
<organism evidence="1 2">
    <name type="scientific">Paenibacillus sophorae</name>
    <dbReference type="NCBI Taxonomy" id="1333845"/>
    <lineage>
        <taxon>Bacteria</taxon>
        <taxon>Bacillati</taxon>
        <taxon>Bacillota</taxon>
        <taxon>Bacilli</taxon>
        <taxon>Bacillales</taxon>
        <taxon>Paenibacillaceae</taxon>
        <taxon>Paenibacillus</taxon>
    </lineage>
</organism>
<dbReference type="AlphaFoldDB" id="A0A1H8UEG0"/>
<dbReference type="InterPro" id="IPR012337">
    <property type="entry name" value="RNaseH-like_sf"/>
</dbReference>
<protein>
    <recommendedName>
        <fullName evidence="3">Transposase DDE domain-containing protein</fullName>
    </recommendedName>
</protein>
<evidence type="ECO:0000313" key="2">
    <source>
        <dbReference type="Proteomes" id="UP000198809"/>
    </source>
</evidence>
<sequence length="115" mass="13979">MLSWKDDYTDSSKPQVLLCTDESLDTVTILSCYHMRWNIETSYRYFRELLGFNQYQLLSFEGIRQYWAIQYMTQNFLESQRQDWMNDGKHLTLGDVVYPIRQEYFGQIMYKVNVK</sequence>
<dbReference type="Proteomes" id="UP000198809">
    <property type="component" value="Unassembled WGS sequence"/>
</dbReference>
<accession>A0A1H8UEG0</accession>
<evidence type="ECO:0008006" key="3">
    <source>
        <dbReference type="Google" id="ProtNLM"/>
    </source>
</evidence>
<dbReference type="STRING" id="1333845.SAMN04487895_11766"/>
<evidence type="ECO:0000313" key="1">
    <source>
        <dbReference type="EMBL" id="SEP01632.1"/>
    </source>
</evidence>
<proteinExistence type="predicted"/>